<dbReference type="InterPro" id="IPR003660">
    <property type="entry name" value="HAMP_dom"/>
</dbReference>
<dbReference type="InterPro" id="IPR051310">
    <property type="entry name" value="MCP_chemotaxis"/>
</dbReference>
<dbReference type="Pfam" id="PF00672">
    <property type="entry name" value="HAMP"/>
    <property type="match status" value="1"/>
</dbReference>
<evidence type="ECO:0000256" key="3">
    <source>
        <dbReference type="PROSITE-ProRule" id="PRU00284"/>
    </source>
</evidence>
<dbReference type="Proteomes" id="UP000694308">
    <property type="component" value="Unassembled WGS sequence"/>
</dbReference>
<keyword evidence="5" id="KW-0472">Membrane</keyword>
<dbReference type="AlphaFoldDB" id="A0A949X4D4"/>
<dbReference type="Pfam" id="PF00015">
    <property type="entry name" value="MCPsignal"/>
    <property type="match status" value="1"/>
</dbReference>
<dbReference type="GO" id="GO:0005886">
    <property type="term" value="C:plasma membrane"/>
    <property type="evidence" value="ECO:0007669"/>
    <property type="project" value="TreeGrafter"/>
</dbReference>
<evidence type="ECO:0000256" key="5">
    <source>
        <dbReference type="SAM" id="Phobius"/>
    </source>
</evidence>
<evidence type="ECO:0000256" key="1">
    <source>
        <dbReference type="ARBA" id="ARBA00022500"/>
    </source>
</evidence>
<dbReference type="SMART" id="SM00283">
    <property type="entry name" value="MA"/>
    <property type="match status" value="1"/>
</dbReference>
<feature type="transmembrane region" description="Helical" evidence="5">
    <location>
        <begin position="190"/>
        <end position="214"/>
    </location>
</feature>
<keyword evidence="5" id="KW-1133">Transmembrane helix</keyword>
<evidence type="ECO:0000259" key="6">
    <source>
        <dbReference type="PROSITE" id="PS50111"/>
    </source>
</evidence>
<keyword evidence="9" id="KW-1185">Reference proteome</keyword>
<dbReference type="GO" id="GO:0004888">
    <property type="term" value="F:transmembrane signaling receptor activity"/>
    <property type="evidence" value="ECO:0007669"/>
    <property type="project" value="TreeGrafter"/>
</dbReference>
<gene>
    <name evidence="8" type="ORF">I6U48_12930</name>
</gene>
<proteinExistence type="inferred from homology"/>
<reference evidence="8" key="1">
    <citation type="submission" date="2020-12" db="EMBL/GenBank/DDBJ databases">
        <title>Clostridium thailandense sp. nov., a novel acetogenic bacterium isolated from peat land soil in Thailand.</title>
        <authorList>
            <person name="Chaikitkaew S."/>
            <person name="Birkeland N.K."/>
        </authorList>
    </citation>
    <scope>NUCLEOTIDE SEQUENCE</scope>
    <source>
        <strain evidence="8">PL3</strain>
    </source>
</reference>
<feature type="compositionally biased region" description="Polar residues" evidence="4">
    <location>
        <begin position="555"/>
        <end position="565"/>
    </location>
</feature>
<evidence type="ECO:0000313" key="9">
    <source>
        <dbReference type="Proteomes" id="UP000694308"/>
    </source>
</evidence>
<comment type="similarity">
    <text evidence="2">Belongs to the methyl-accepting chemotaxis (MCP) protein family.</text>
</comment>
<name>A0A949X4D4_9CLOT</name>
<dbReference type="PANTHER" id="PTHR43531">
    <property type="entry name" value="PROTEIN ICFG"/>
    <property type="match status" value="1"/>
</dbReference>
<evidence type="ECO:0000256" key="4">
    <source>
        <dbReference type="SAM" id="MobiDB-lite"/>
    </source>
</evidence>
<dbReference type="GO" id="GO:0007165">
    <property type="term" value="P:signal transduction"/>
    <property type="evidence" value="ECO:0007669"/>
    <property type="project" value="UniProtKB-KW"/>
</dbReference>
<feature type="transmembrane region" description="Helical" evidence="5">
    <location>
        <begin position="13"/>
        <end position="32"/>
    </location>
</feature>
<dbReference type="InterPro" id="IPR004089">
    <property type="entry name" value="MCPsignal_dom"/>
</dbReference>
<feature type="domain" description="HAMP" evidence="7">
    <location>
        <begin position="212"/>
        <end position="264"/>
    </location>
</feature>
<dbReference type="CDD" id="cd06225">
    <property type="entry name" value="HAMP"/>
    <property type="match status" value="1"/>
</dbReference>
<comment type="caution">
    <text evidence="8">The sequence shown here is derived from an EMBL/GenBank/DDBJ whole genome shotgun (WGS) entry which is preliminary data.</text>
</comment>
<evidence type="ECO:0000313" key="8">
    <source>
        <dbReference type="EMBL" id="MBV7273813.1"/>
    </source>
</evidence>
<dbReference type="FunFam" id="1.10.287.950:FF:000001">
    <property type="entry name" value="Methyl-accepting chemotaxis sensory transducer"/>
    <property type="match status" value="1"/>
</dbReference>
<dbReference type="RefSeq" id="WP_218320881.1">
    <property type="nucleotide sequence ID" value="NZ_JAEEGC010000054.1"/>
</dbReference>
<protein>
    <submittedName>
        <fullName evidence="8">MCP four helix bundle domain-containing protein</fullName>
    </submittedName>
</protein>
<evidence type="ECO:0000259" key="7">
    <source>
        <dbReference type="PROSITE" id="PS50885"/>
    </source>
</evidence>
<keyword evidence="3" id="KW-0807">Transducer</keyword>
<dbReference type="GO" id="GO:0006935">
    <property type="term" value="P:chemotaxis"/>
    <property type="evidence" value="ECO:0007669"/>
    <property type="project" value="UniProtKB-KW"/>
</dbReference>
<dbReference type="PANTHER" id="PTHR43531:SF11">
    <property type="entry name" value="METHYL-ACCEPTING CHEMOTAXIS PROTEIN 3"/>
    <property type="match status" value="1"/>
</dbReference>
<feature type="domain" description="Methyl-accepting transducer" evidence="6">
    <location>
        <begin position="269"/>
        <end position="498"/>
    </location>
</feature>
<dbReference type="EMBL" id="JAEEGC010000054">
    <property type="protein sequence ID" value="MBV7273813.1"/>
    <property type="molecule type" value="Genomic_DNA"/>
</dbReference>
<dbReference type="SMART" id="SM00304">
    <property type="entry name" value="HAMP"/>
    <property type="match status" value="1"/>
</dbReference>
<evidence type="ECO:0000256" key="2">
    <source>
        <dbReference type="ARBA" id="ARBA00029447"/>
    </source>
</evidence>
<keyword evidence="1" id="KW-0145">Chemotaxis</keyword>
<feature type="region of interest" description="Disordered" evidence="4">
    <location>
        <begin position="540"/>
        <end position="573"/>
    </location>
</feature>
<dbReference type="CDD" id="cd11386">
    <property type="entry name" value="MCP_signal"/>
    <property type="match status" value="1"/>
</dbReference>
<organism evidence="8 9">
    <name type="scientific">Clostridium thailandense</name>
    <dbReference type="NCBI Taxonomy" id="2794346"/>
    <lineage>
        <taxon>Bacteria</taxon>
        <taxon>Bacillati</taxon>
        <taxon>Bacillota</taxon>
        <taxon>Clostridia</taxon>
        <taxon>Eubacteriales</taxon>
        <taxon>Clostridiaceae</taxon>
        <taxon>Clostridium</taxon>
    </lineage>
</organism>
<accession>A0A949X4D4</accession>
<dbReference type="PROSITE" id="PS50111">
    <property type="entry name" value="CHEMOTAXIS_TRANSDUC_2"/>
    <property type="match status" value="1"/>
</dbReference>
<dbReference type="Pfam" id="PF12729">
    <property type="entry name" value="4HB_MCP_1"/>
    <property type="match status" value="1"/>
</dbReference>
<sequence>MKWFSNLKIKTKLISSFIVVAIFTAVVGAVGISSMGKINKRSIEMYTNNFKPITNLTKVQKNLQYIRSNFLLMTYEKDGTKLQERIDEIAKWTDENTKALTDYEKGIITQEEKDMDAELNNNLIPYRQIRSDVIKLLQAGKIAEADAKINEFAKAREKVETVIEKLIELNKKYAVEANNSNEANFKSQTIIMIIIIAVSTGLAVLLGLMIASIISKPLVNLVGLANRIADGDLNIEVDAKTNDEVGILSKAFGKMSNNINNAMINISAASEQVASGAKQVSDSSMALSQGATEQASTIEELTASVEEISSHTRQNADNANEANGLAEVAKDNAIQGNGQMEVMLKAMEEINESSANISKIIKVIDEIAFQTNILALNAAVEAARAGQHGKGFAVVAEEVRNLAARSANAARETTEMIESSIKKVEGGTKIAADTAEALNKIVRDVDKVAMIVNGIAVASNEQAAGVDQISEGIIQVSEVVQANSSTAEESAAASEELSSQAELLRDQVAKFRLKKNNYSFYNGIDELNPELLRVLEDMKGNRKRQNQEFNEEAAVTSTKPKNISLSDDEFGKY</sequence>
<dbReference type="InterPro" id="IPR024478">
    <property type="entry name" value="HlyB_4HB_MCP"/>
</dbReference>
<keyword evidence="5" id="KW-0812">Transmembrane</keyword>
<dbReference type="PROSITE" id="PS50885">
    <property type="entry name" value="HAMP"/>
    <property type="match status" value="1"/>
</dbReference>